<name>A0AC34FV95_9BILA</name>
<evidence type="ECO:0000313" key="1">
    <source>
        <dbReference type="Proteomes" id="UP000887579"/>
    </source>
</evidence>
<proteinExistence type="predicted"/>
<accession>A0AC34FV95</accession>
<evidence type="ECO:0000313" key="2">
    <source>
        <dbReference type="WBParaSite" id="ES5_v2.g21145.t1"/>
    </source>
</evidence>
<dbReference type="Proteomes" id="UP000887579">
    <property type="component" value="Unplaced"/>
</dbReference>
<organism evidence="1 2">
    <name type="scientific">Panagrolaimus sp. ES5</name>
    <dbReference type="NCBI Taxonomy" id="591445"/>
    <lineage>
        <taxon>Eukaryota</taxon>
        <taxon>Metazoa</taxon>
        <taxon>Ecdysozoa</taxon>
        <taxon>Nematoda</taxon>
        <taxon>Chromadorea</taxon>
        <taxon>Rhabditida</taxon>
        <taxon>Tylenchina</taxon>
        <taxon>Panagrolaimomorpha</taxon>
        <taxon>Panagrolaimoidea</taxon>
        <taxon>Panagrolaimidae</taxon>
        <taxon>Panagrolaimus</taxon>
    </lineage>
</organism>
<reference evidence="2" key="1">
    <citation type="submission" date="2022-11" db="UniProtKB">
        <authorList>
            <consortium name="WormBaseParasite"/>
        </authorList>
    </citation>
    <scope>IDENTIFICATION</scope>
</reference>
<dbReference type="WBParaSite" id="ES5_v2.g21145.t1">
    <property type="protein sequence ID" value="ES5_v2.g21145.t1"/>
    <property type="gene ID" value="ES5_v2.g21145"/>
</dbReference>
<protein>
    <submittedName>
        <fullName evidence="2">BTB domain-containing protein</fullName>
    </submittedName>
</protein>
<sequence>MLSKRWNEKDDEAIKIEDFSFEVFKELLTFIYSGECNLTNENISAMIDIADFYNVTVFKKNCIEFLVKSMDTENVYEILDLIYKHSMDNLKKSLHEFISNNLLSFLKSDYFQDLQKSTMKEIVETNRHSLRQEEIFEAVFKWAEKEALEKQEIDKSLNLIEVIKEELADIIPLINFNFMDAEFIVKYVVRKSFLFPDQQLCSILQSVNKLKLLMKMGN</sequence>